<dbReference type="Pfam" id="PF12822">
    <property type="entry name" value="ECF_trnsprt"/>
    <property type="match status" value="1"/>
</dbReference>
<sequence>MSNCKKLFLDSACELKSILTLTIGAMLIALTIALSMFRIPVSDLLQIRFEFIAIGLAGMLYGPVVGGIVAGVADILSLVFFPIGAYFPGMTVTAVLGGVIYGLFFYKKPVSPLRVLLAMITIALFCNVLLNSIWLWIMYGQGYIIGMLPMRILKNAISAPVNAVLFYAVSKPLSLAVQRLRKAA</sequence>
<dbReference type="InterPro" id="IPR030949">
    <property type="entry name" value="ECF_S_folate_fam"/>
</dbReference>
<evidence type="ECO:0000313" key="3">
    <source>
        <dbReference type="Proteomes" id="UP000003340"/>
    </source>
</evidence>
<feature type="transmembrane region" description="Helical" evidence="1">
    <location>
        <begin position="18"/>
        <end position="39"/>
    </location>
</feature>
<name>C0EH10_9FIRM</name>
<evidence type="ECO:0008006" key="4">
    <source>
        <dbReference type="Google" id="ProtNLM"/>
    </source>
</evidence>
<keyword evidence="1" id="KW-0472">Membrane</keyword>
<reference evidence="2 3" key="1">
    <citation type="submission" date="2009-01" db="EMBL/GenBank/DDBJ databases">
        <authorList>
            <person name="Fulton L."/>
            <person name="Clifton S."/>
            <person name="Fulton B."/>
            <person name="Xu J."/>
            <person name="Minx P."/>
            <person name="Pepin K.H."/>
            <person name="Johnson M."/>
            <person name="Bhonagiri V."/>
            <person name="Nash W.E."/>
            <person name="Mardis E.R."/>
            <person name="Wilson R.K."/>
        </authorList>
    </citation>
    <scope>NUCLEOTIDE SEQUENCE [LARGE SCALE GENOMIC DNA]</scope>
    <source>
        <strain evidence="2 3">DSM 5476</strain>
    </source>
</reference>
<proteinExistence type="predicted"/>
<dbReference type="NCBIfam" id="TIGR04518">
    <property type="entry name" value="ECF_S_folT_fam"/>
    <property type="match status" value="1"/>
</dbReference>
<protein>
    <recommendedName>
        <fullName evidence="4">Folate transporter FolT</fullName>
    </recommendedName>
</protein>
<feature type="transmembrane region" description="Helical" evidence="1">
    <location>
        <begin position="79"/>
        <end position="104"/>
    </location>
</feature>
<dbReference type="eggNOG" id="COG3275">
    <property type="taxonomic scope" value="Bacteria"/>
</dbReference>
<dbReference type="Gene3D" id="1.10.1760.20">
    <property type="match status" value="1"/>
</dbReference>
<dbReference type="InterPro" id="IPR024529">
    <property type="entry name" value="ECF_trnsprt_substrate-spec"/>
</dbReference>
<dbReference type="STRING" id="537013.CLOSTMETH_03155"/>
<evidence type="ECO:0000256" key="1">
    <source>
        <dbReference type="SAM" id="Phobius"/>
    </source>
</evidence>
<dbReference type="AlphaFoldDB" id="C0EH10"/>
<comment type="caution">
    <text evidence="2">The sequence shown here is derived from an EMBL/GenBank/DDBJ whole genome shotgun (WGS) entry which is preliminary data.</text>
</comment>
<dbReference type="GO" id="GO:0022857">
    <property type="term" value="F:transmembrane transporter activity"/>
    <property type="evidence" value="ECO:0007669"/>
    <property type="project" value="InterPro"/>
</dbReference>
<feature type="transmembrane region" description="Helical" evidence="1">
    <location>
        <begin position="51"/>
        <end position="73"/>
    </location>
</feature>
<dbReference type="Proteomes" id="UP000003340">
    <property type="component" value="Unassembled WGS sequence"/>
</dbReference>
<keyword evidence="3" id="KW-1185">Reference proteome</keyword>
<evidence type="ECO:0000313" key="2">
    <source>
        <dbReference type="EMBL" id="EEG29263.1"/>
    </source>
</evidence>
<keyword evidence="1" id="KW-1133">Transmembrane helix</keyword>
<feature type="transmembrane region" description="Helical" evidence="1">
    <location>
        <begin position="116"/>
        <end position="137"/>
    </location>
</feature>
<dbReference type="EMBL" id="ACEC01000113">
    <property type="protein sequence ID" value="EEG29263.1"/>
    <property type="molecule type" value="Genomic_DNA"/>
</dbReference>
<accession>C0EH10</accession>
<dbReference type="HOGENOM" id="CLU_098232_0_1_9"/>
<reference evidence="2 3" key="2">
    <citation type="submission" date="2009-02" db="EMBL/GenBank/DDBJ databases">
        <title>Draft genome sequence of Clostridium methylpentosum (DSM 5476).</title>
        <authorList>
            <person name="Sudarsanam P."/>
            <person name="Ley R."/>
            <person name="Guruge J."/>
            <person name="Turnbaugh P.J."/>
            <person name="Mahowald M."/>
            <person name="Liep D."/>
            <person name="Gordon J."/>
        </authorList>
    </citation>
    <scope>NUCLEOTIDE SEQUENCE [LARGE SCALE GENOMIC DNA]</scope>
    <source>
        <strain evidence="2 3">DSM 5476</strain>
    </source>
</reference>
<organism evidence="2 3">
    <name type="scientific">[Clostridium] methylpentosum DSM 5476</name>
    <dbReference type="NCBI Taxonomy" id="537013"/>
    <lineage>
        <taxon>Bacteria</taxon>
        <taxon>Bacillati</taxon>
        <taxon>Bacillota</taxon>
        <taxon>Clostridia</taxon>
        <taxon>Eubacteriales</taxon>
        <taxon>Oscillospiraceae</taxon>
        <taxon>Oscillospiraceae incertae sedis</taxon>
    </lineage>
</organism>
<gene>
    <name evidence="2" type="ORF">CLOSTMETH_03155</name>
</gene>
<keyword evidence="1" id="KW-0812">Transmembrane</keyword>